<feature type="transmembrane region" description="Helical" evidence="7">
    <location>
        <begin position="100"/>
        <end position="121"/>
    </location>
</feature>
<accession>A0A0D7X1W6</accession>
<dbReference type="InterPro" id="IPR035952">
    <property type="entry name" value="Rhomboid-like_sf"/>
</dbReference>
<dbReference type="AlphaFoldDB" id="A0A0D7X1W6"/>
<evidence type="ECO:0000313" key="9">
    <source>
        <dbReference type="EMBL" id="KJD45405.1"/>
    </source>
</evidence>
<dbReference type="SUPFAM" id="SSF144091">
    <property type="entry name" value="Rhomboid-like"/>
    <property type="match status" value="1"/>
</dbReference>
<dbReference type="Pfam" id="PF01694">
    <property type="entry name" value="Rhomboid"/>
    <property type="match status" value="1"/>
</dbReference>
<keyword evidence="10" id="KW-1185">Reference proteome</keyword>
<keyword evidence="3 7" id="KW-0812">Transmembrane</keyword>
<comment type="similarity">
    <text evidence="2">Belongs to the peptidase S54 family.</text>
</comment>
<evidence type="ECO:0000256" key="3">
    <source>
        <dbReference type="ARBA" id="ARBA00022692"/>
    </source>
</evidence>
<dbReference type="PANTHER" id="PTHR43731">
    <property type="entry name" value="RHOMBOID PROTEASE"/>
    <property type="match status" value="1"/>
</dbReference>
<evidence type="ECO:0000256" key="2">
    <source>
        <dbReference type="ARBA" id="ARBA00009045"/>
    </source>
</evidence>
<evidence type="ECO:0000256" key="4">
    <source>
        <dbReference type="ARBA" id="ARBA00022801"/>
    </source>
</evidence>
<reference evidence="9 10" key="1">
    <citation type="submission" date="2014-11" db="EMBL/GenBank/DDBJ databases">
        <title>Draft Genome Sequences of Paenibacillus polymyxa NRRL B-30509 and Paenibacillus terrae NRRL B-30644, Strains from a Poultry Environment that Produce Tridecaptin A and Paenicidins.</title>
        <authorList>
            <person name="van Belkum M.J."/>
            <person name="Lohans C.T."/>
            <person name="Vederas J.C."/>
        </authorList>
    </citation>
    <scope>NUCLEOTIDE SEQUENCE [LARGE SCALE GENOMIC DNA]</scope>
    <source>
        <strain evidence="9 10">NRRL B-30644</strain>
    </source>
</reference>
<feature type="domain" description="Peptidase S54 rhomboid" evidence="8">
    <location>
        <begin position="59"/>
        <end position="197"/>
    </location>
</feature>
<dbReference type="InterPro" id="IPR022764">
    <property type="entry name" value="Peptidase_S54_rhomboid_dom"/>
</dbReference>
<dbReference type="EMBL" id="JTHP01000020">
    <property type="protein sequence ID" value="KJD45405.1"/>
    <property type="molecule type" value="Genomic_DNA"/>
</dbReference>
<dbReference type="MEROPS" id="S54.A18"/>
<keyword evidence="5 7" id="KW-1133">Transmembrane helix</keyword>
<dbReference type="Gene3D" id="1.20.1540.10">
    <property type="entry name" value="Rhomboid-like"/>
    <property type="match status" value="1"/>
</dbReference>
<feature type="transmembrane region" description="Helical" evidence="7">
    <location>
        <begin position="12"/>
        <end position="35"/>
    </location>
</feature>
<dbReference type="PANTHER" id="PTHR43731:SF14">
    <property type="entry name" value="PRESENILIN-ASSOCIATED RHOMBOID-LIKE PROTEIN, MITOCHONDRIAL"/>
    <property type="match status" value="1"/>
</dbReference>
<keyword evidence="6 7" id="KW-0472">Membrane</keyword>
<evidence type="ECO:0000256" key="5">
    <source>
        <dbReference type="ARBA" id="ARBA00022989"/>
    </source>
</evidence>
<proteinExistence type="inferred from homology"/>
<keyword evidence="4" id="KW-0378">Hydrolase</keyword>
<dbReference type="GO" id="GO:0004252">
    <property type="term" value="F:serine-type endopeptidase activity"/>
    <property type="evidence" value="ECO:0007669"/>
    <property type="project" value="InterPro"/>
</dbReference>
<evidence type="ECO:0000256" key="1">
    <source>
        <dbReference type="ARBA" id="ARBA00004141"/>
    </source>
</evidence>
<feature type="transmembrane region" description="Helical" evidence="7">
    <location>
        <begin position="64"/>
        <end position="88"/>
    </location>
</feature>
<dbReference type="RefSeq" id="WP_044646347.1">
    <property type="nucleotide sequence ID" value="NZ_JTHP01000020.1"/>
</dbReference>
<comment type="caution">
    <text evidence="9">The sequence shown here is derived from an EMBL/GenBank/DDBJ whole genome shotgun (WGS) entry which is preliminary data.</text>
</comment>
<feature type="transmembrane region" description="Helical" evidence="7">
    <location>
        <begin position="184"/>
        <end position="202"/>
    </location>
</feature>
<feature type="transmembrane region" description="Helical" evidence="7">
    <location>
        <begin position="160"/>
        <end position="178"/>
    </location>
</feature>
<dbReference type="PATRIC" id="fig|159743.3.peg.2684"/>
<dbReference type="Proteomes" id="UP000032534">
    <property type="component" value="Unassembled WGS sequence"/>
</dbReference>
<dbReference type="OrthoDB" id="9813074at2"/>
<dbReference type="InterPro" id="IPR050925">
    <property type="entry name" value="Rhomboid_protease_S54"/>
</dbReference>
<evidence type="ECO:0000259" key="8">
    <source>
        <dbReference type="Pfam" id="PF01694"/>
    </source>
</evidence>
<feature type="transmembrane region" description="Helical" evidence="7">
    <location>
        <begin position="127"/>
        <end position="148"/>
    </location>
</feature>
<evidence type="ECO:0000256" key="6">
    <source>
        <dbReference type="ARBA" id="ARBA00023136"/>
    </source>
</evidence>
<evidence type="ECO:0000256" key="7">
    <source>
        <dbReference type="SAM" id="Phobius"/>
    </source>
</evidence>
<dbReference type="GO" id="GO:0016020">
    <property type="term" value="C:membrane"/>
    <property type="evidence" value="ECO:0007669"/>
    <property type="project" value="UniProtKB-SubCell"/>
</dbReference>
<name>A0A0D7X1W6_9BACL</name>
<organism evidence="9 10">
    <name type="scientific">Paenibacillus terrae</name>
    <dbReference type="NCBI Taxonomy" id="159743"/>
    <lineage>
        <taxon>Bacteria</taxon>
        <taxon>Bacillati</taxon>
        <taxon>Bacillota</taxon>
        <taxon>Bacilli</taxon>
        <taxon>Bacillales</taxon>
        <taxon>Paenibacillaceae</taxon>
        <taxon>Paenibacillus</taxon>
    </lineage>
</organism>
<sequence length="207" mass="23478">MIFLRYENWKSYLRFYPVTCLILLINIVMFIVLTVHGGSENSLTLIRYGALINEEPFTDQLWRYVSAMFLHAGFDHLFFNSFAILVFAPPLERLLGSFRYALLYLATGIVGNVMSIAHYNMVAETTVSVGASGAIYGIYGAFLYVALFQRTLMDEASRKTLYTLLGFGILFSFAVANINWTAHFGGLLSGFFLYGLMIRLTGQRKRH</sequence>
<gene>
    <name evidence="9" type="ORF">QD47_12015</name>
</gene>
<protein>
    <submittedName>
        <fullName evidence="9">Rhomboid family protein</fullName>
    </submittedName>
</protein>
<comment type="subcellular location">
    <subcellularLocation>
        <location evidence="1">Membrane</location>
        <topology evidence="1">Multi-pass membrane protein</topology>
    </subcellularLocation>
</comment>
<evidence type="ECO:0000313" key="10">
    <source>
        <dbReference type="Proteomes" id="UP000032534"/>
    </source>
</evidence>